<dbReference type="OrthoDB" id="2416794at2759"/>
<feature type="region of interest" description="Disordered" evidence="1">
    <location>
        <begin position="1"/>
        <end position="33"/>
    </location>
</feature>
<reference evidence="3 4" key="1">
    <citation type="submission" date="2018-06" db="EMBL/GenBank/DDBJ databases">
        <title>Comparative genomics reveals the genomic features of Rhizophagus irregularis, R. cerebriforme, R. diaphanum and Gigaspora rosea, and their symbiotic lifestyle signature.</title>
        <authorList>
            <person name="Morin E."/>
            <person name="San Clemente H."/>
            <person name="Chen E.C.H."/>
            <person name="De La Providencia I."/>
            <person name="Hainaut M."/>
            <person name="Kuo A."/>
            <person name="Kohler A."/>
            <person name="Murat C."/>
            <person name="Tang N."/>
            <person name="Roy S."/>
            <person name="Loubradou J."/>
            <person name="Henrissat B."/>
            <person name="Grigoriev I.V."/>
            <person name="Corradi N."/>
            <person name="Roux C."/>
            <person name="Martin F.M."/>
        </authorList>
    </citation>
    <scope>NUCLEOTIDE SEQUENCE [LARGE SCALE GENOMIC DNA]</scope>
    <source>
        <strain evidence="3 4">DAOM 194757</strain>
    </source>
</reference>
<keyword evidence="4" id="KW-1185">Reference proteome</keyword>
<dbReference type="InterPro" id="IPR013784">
    <property type="entry name" value="Carb-bd-like_fold"/>
</dbReference>
<protein>
    <recommendedName>
        <fullName evidence="2">CBM20 domain-containing protein</fullName>
    </recommendedName>
</protein>
<dbReference type="EMBL" id="QKWP01000266">
    <property type="protein sequence ID" value="RIB23344.1"/>
    <property type="molecule type" value="Genomic_DNA"/>
</dbReference>
<dbReference type="Gene3D" id="2.60.40.10">
    <property type="entry name" value="Immunoglobulins"/>
    <property type="match status" value="1"/>
</dbReference>
<feature type="compositionally biased region" description="Basic and acidic residues" evidence="1">
    <location>
        <begin position="7"/>
        <end position="17"/>
    </location>
</feature>
<dbReference type="Pfam" id="PF00686">
    <property type="entry name" value="CBM_20"/>
    <property type="match status" value="1"/>
</dbReference>
<dbReference type="STRING" id="44941.A0A397VLI6"/>
<dbReference type="SUPFAM" id="SSF49452">
    <property type="entry name" value="Starch-binding domain-like"/>
    <property type="match status" value="1"/>
</dbReference>
<evidence type="ECO:0000256" key="1">
    <source>
        <dbReference type="SAM" id="MobiDB-lite"/>
    </source>
</evidence>
<gene>
    <name evidence="3" type="ORF">C2G38_2171539</name>
</gene>
<proteinExistence type="predicted"/>
<accession>A0A397VLI6</accession>
<dbReference type="AlphaFoldDB" id="A0A397VLI6"/>
<comment type="caution">
    <text evidence="3">The sequence shown here is derived from an EMBL/GenBank/DDBJ whole genome shotgun (WGS) entry which is preliminary data.</text>
</comment>
<evidence type="ECO:0000313" key="4">
    <source>
        <dbReference type="Proteomes" id="UP000266673"/>
    </source>
</evidence>
<organism evidence="3 4">
    <name type="scientific">Gigaspora rosea</name>
    <dbReference type="NCBI Taxonomy" id="44941"/>
    <lineage>
        <taxon>Eukaryota</taxon>
        <taxon>Fungi</taxon>
        <taxon>Fungi incertae sedis</taxon>
        <taxon>Mucoromycota</taxon>
        <taxon>Glomeromycotina</taxon>
        <taxon>Glomeromycetes</taxon>
        <taxon>Diversisporales</taxon>
        <taxon>Gigasporaceae</taxon>
        <taxon>Gigaspora</taxon>
    </lineage>
</organism>
<dbReference type="Proteomes" id="UP000266673">
    <property type="component" value="Unassembled WGS sequence"/>
</dbReference>
<name>A0A397VLI6_9GLOM</name>
<feature type="domain" description="CBM20" evidence="2">
    <location>
        <begin position="135"/>
        <end position="208"/>
    </location>
</feature>
<dbReference type="InterPro" id="IPR002044">
    <property type="entry name" value="CBM20"/>
</dbReference>
<sequence>MHIIQKKGNDNETKEYTKLNQSEDNSDSDNDEFHSINDEINNFVEIIFIILRFRSLKRNELFYNNTKKHNNFGWSTSKKVQPTTKNNNVTTTFEDKNKYDQCDKEFKEHTNLSQNEDNSDNEFDELYDVHDVDMIEVTFHVHMPQNFDESMQPLVIGNVDELGNWKKPKTKLHQIDINSTYWVSDPIKIYQRDYDDVEYKYALYRPQQKYGSLQFTPYSTIHAIEMSSIYAHLLNSPDECQKILICVMLAYHIDSIQQKAKNLIKLPENFPSTDLLKALNEVQFEDLLPSNAKKLFTNVTSALVRHNSSKRDLFDWMKMFAVAHIFDQDYMFISHIKRHEHKEKYEIQSFYNLLKTNVKPYIDQINKVDL</sequence>
<evidence type="ECO:0000259" key="2">
    <source>
        <dbReference type="Pfam" id="PF00686"/>
    </source>
</evidence>
<dbReference type="InterPro" id="IPR013783">
    <property type="entry name" value="Ig-like_fold"/>
</dbReference>
<evidence type="ECO:0000313" key="3">
    <source>
        <dbReference type="EMBL" id="RIB23344.1"/>
    </source>
</evidence>
<dbReference type="GO" id="GO:2001070">
    <property type="term" value="F:starch binding"/>
    <property type="evidence" value="ECO:0007669"/>
    <property type="project" value="InterPro"/>
</dbReference>